<dbReference type="Proteomes" id="UP001165121">
    <property type="component" value="Unassembled WGS sequence"/>
</dbReference>
<reference evidence="2" key="1">
    <citation type="submission" date="2023-04" db="EMBL/GenBank/DDBJ databases">
        <title>Phytophthora fragariaefolia NBRC 109709.</title>
        <authorList>
            <person name="Ichikawa N."/>
            <person name="Sato H."/>
            <person name="Tonouchi N."/>
        </authorList>
    </citation>
    <scope>NUCLEOTIDE SEQUENCE</scope>
    <source>
        <strain evidence="2">NBRC 109709</strain>
    </source>
</reference>
<proteinExistence type="predicted"/>
<feature type="transmembrane region" description="Helical" evidence="1">
    <location>
        <begin position="267"/>
        <end position="289"/>
    </location>
</feature>
<name>A0A9W7D4B9_9STRA</name>
<dbReference type="OrthoDB" id="124245at2759"/>
<keyword evidence="1" id="KW-0472">Membrane</keyword>
<comment type="caution">
    <text evidence="2">The sequence shown here is derived from an EMBL/GenBank/DDBJ whole genome shotgun (WGS) entry which is preliminary data.</text>
</comment>
<evidence type="ECO:0000313" key="2">
    <source>
        <dbReference type="EMBL" id="GMF50828.1"/>
    </source>
</evidence>
<feature type="transmembrane region" description="Helical" evidence="1">
    <location>
        <begin position="12"/>
        <end position="34"/>
    </location>
</feature>
<keyword evidence="1" id="KW-0812">Transmembrane</keyword>
<feature type="transmembrane region" description="Helical" evidence="1">
    <location>
        <begin position="309"/>
        <end position="328"/>
    </location>
</feature>
<feature type="transmembrane region" description="Helical" evidence="1">
    <location>
        <begin position="94"/>
        <end position="118"/>
    </location>
</feature>
<dbReference type="AlphaFoldDB" id="A0A9W7D4B9"/>
<organism evidence="2 3">
    <name type="scientific">Phytophthora fragariaefolia</name>
    <dbReference type="NCBI Taxonomy" id="1490495"/>
    <lineage>
        <taxon>Eukaryota</taxon>
        <taxon>Sar</taxon>
        <taxon>Stramenopiles</taxon>
        <taxon>Oomycota</taxon>
        <taxon>Peronosporomycetes</taxon>
        <taxon>Peronosporales</taxon>
        <taxon>Peronosporaceae</taxon>
        <taxon>Phytophthora</taxon>
    </lineage>
</organism>
<keyword evidence="1" id="KW-1133">Transmembrane helix</keyword>
<feature type="transmembrane region" description="Helical" evidence="1">
    <location>
        <begin position="40"/>
        <end position="59"/>
    </location>
</feature>
<protein>
    <submittedName>
        <fullName evidence="2">Unnamed protein product</fullName>
    </submittedName>
</protein>
<evidence type="ECO:0000313" key="3">
    <source>
        <dbReference type="Proteomes" id="UP001165121"/>
    </source>
</evidence>
<keyword evidence="3" id="KW-1185">Reference proteome</keyword>
<sequence>MTADWSQSIRYITYIGTQVLMAATYPCYQVLFTFTVGTEYELPTILLLPIIKMLMKYLLSITTAHMEDLMPEALIFTADFFNALYVATCMQRTSSLITIATMMTLDLGSTTISIFALYRRTKNILGRLHNTIGYRNQTDLLTSVCLLCQNPQRFNKLNQIRVRSNLQYQLNAFSKDLVEMLAKVPNNIAVKWLSSSKKLLSQNVPLHVGGMRRTSSVHPTQNQKIAVEIVPRTDTSTVEAGPFLNQQLPQTPCILHDTLMILFTVECYVLAEYLEALIPMLYGGFVLLLVRLPSAEYHIDMKGVTSENVASTVHGVFILALLEIFSFWC</sequence>
<accession>A0A9W7D4B9</accession>
<evidence type="ECO:0000256" key="1">
    <source>
        <dbReference type="SAM" id="Phobius"/>
    </source>
</evidence>
<dbReference type="EMBL" id="BSXT01002778">
    <property type="protein sequence ID" value="GMF50828.1"/>
    <property type="molecule type" value="Genomic_DNA"/>
</dbReference>
<gene>
    <name evidence="2" type="ORF">Pfra01_002036800</name>
</gene>